<keyword evidence="4" id="KW-1185">Reference proteome</keyword>
<sequence>MSGFSLTRLFTKKQPTPSHNRQDPLPPRHPTTPHKTPVSWLKRLRRTEPPTLSPNTTSHFMPYQPPPGIVPEGYNRPTPLGSDAAPSTTADITSWAMGQTTSQPSWMADGLGFLGYPTLAQMAQRAEFRKPCDVIAREATREWISLSTHNPADCPPPEIPQDPTTRLHALEVEMKRLNIRELLHQQILDSLLYGIGHIWLNMADTPRTTYGQTLPLPLTSNGVRKGTLAGLKTIEPIWTTPNAYNADSPLQDDYYRPRNWWVQGCLVHRDRLISMIPYGVSDLFKPSFNFGGMSLTQQLRPYVHNFLRTRNSISNITANFSKLVLKTDMGGLMATGTSDETDPTTSITGRASFMQKISEGQDIIVADHQNEDISIIATPLTGLADLQAQAMEAMASIPGIPLVKLFGITPNGLNASSAGEIRVFYDEIAAFQEAHMRPVLTRLLTLLQLNLWGATDPALEITFNPLWQHLSATPEPTSSKESP</sequence>
<feature type="region of interest" description="Disordered" evidence="1">
    <location>
        <begin position="1"/>
        <end position="63"/>
    </location>
</feature>
<dbReference type="EMBL" id="JANIDW010000001">
    <property type="protein sequence ID" value="MCX5613651.1"/>
    <property type="molecule type" value="Genomic_DNA"/>
</dbReference>
<name>A0ABT3W458_9PROT</name>
<dbReference type="Proteomes" id="UP001165648">
    <property type="component" value="Unassembled WGS sequence"/>
</dbReference>
<evidence type="ECO:0000259" key="2">
    <source>
        <dbReference type="Pfam" id="PF06381"/>
    </source>
</evidence>
<evidence type="ECO:0000313" key="4">
    <source>
        <dbReference type="Proteomes" id="UP001165648"/>
    </source>
</evidence>
<evidence type="ECO:0000313" key="3">
    <source>
        <dbReference type="EMBL" id="MCX5613651.1"/>
    </source>
</evidence>
<comment type="caution">
    <text evidence="3">The sequence shown here is derived from an EMBL/GenBank/DDBJ whole genome shotgun (WGS) entry which is preliminary data.</text>
</comment>
<gene>
    <name evidence="3" type="ORF">NQF64_00095</name>
</gene>
<dbReference type="RefSeq" id="WP_266106095.1">
    <property type="nucleotide sequence ID" value="NZ_JANIDW010000001.1"/>
</dbReference>
<accession>A0ABT3W458</accession>
<organism evidence="3 4">
    <name type="scientific">Bombella saccharophila</name>
    <dbReference type="NCBI Taxonomy" id="2967338"/>
    <lineage>
        <taxon>Bacteria</taxon>
        <taxon>Pseudomonadati</taxon>
        <taxon>Pseudomonadota</taxon>
        <taxon>Alphaproteobacteria</taxon>
        <taxon>Acetobacterales</taxon>
        <taxon>Acetobacteraceae</taxon>
        <taxon>Bombella</taxon>
    </lineage>
</organism>
<evidence type="ECO:0000256" key="1">
    <source>
        <dbReference type="SAM" id="MobiDB-lite"/>
    </source>
</evidence>
<dbReference type="InterPro" id="IPR024459">
    <property type="entry name" value="Acb1-like_N"/>
</dbReference>
<reference evidence="3 4" key="1">
    <citation type="submission" date="2022-07" db="EMBL/GenBank/DDBJ databases">
        <title>Bombella genomes.</title>
        <authorList>
            <person name="Harer L."/>
            <person name="Styblova S."/>
            <person name="Ehrmann M."/>
        </authorList>
    </citation>
    <scope>NUCLEOTIDE SEQUENCE [LARGE SCALE GENOMIC DNA]</scope>
    <source>
        <strain evidence="3 4">TMW 2.2558</strain>
    </source>
</reference>
<proteinExistence type="predicted"/>
<feature type="domain" description="Anti-CBASS protein Acb1-like N-terminal" evidence="2">
    <location>
        <begin position="117"/>
        <end position="468"/>
    </location>
</feature>
<dbReference type="Pfam" id="PF06381">
    <property type="entry name" value="Phage_portal_3"/>
    <property type="match status" value="1"/>
</dbReference>
<protein>
    <submittedName>
        <fullName evidence="3">DUF1073 domain-containing protein</fullName>
    </submittedName>
</protein>